<dbReference type="InterPro" id="IPR045509">
    <property type="entry name" value="HD_assoc_2"/>
</dbReference>
<dbReference type="RefSeq" id="WP_380023826.1">
    <property type="nucleotide sequence ID" value="NZ_JBHSHC010000013.1"/>
</dbReference>
<dbReference type="PANTHER" id="PTHR11373:SF4">
    <property type="entry name" value="DEOXYNUCLEOSIDE TRIPHOSPHATE TRIPHOSPHOHYDROLASE SAMHD1"/>
    <property type="match status" value="1"/>
</dbReference>
<accession>A0ABV9PWV1</accession>
<dbReference type="InterPro" id="IPR050135">
    <property type="entry name" value="dGTPase-like"/>
</dbReference>
<organism evidence="2 3">
    <name type="scientific">Effusibacillus consociatus</name>
    <dbReference type="NCBI Taxonomy" id="1117041"/>
    <lineage>
        <taxon>Bacteria</taxon>
        <taxon>Bacillati</taxon>
        <taxon>Bacillota</taxon>
        <taxon>Bacilli</taxon>
        <taxon>Bacillales</taxon>
        <taxon>Alicyclobacillaceae</taxon>
        <taxon>Effusibacillus</taxon>
    </lineage>
</organism>
<dbReference type="PANTHER" id="PTHR11373">
    <property type="entry name" value="DEOXYNUCLEOSIDE TRIPHOSPHATE TRIPHOSPHOHYDROLASE"/>
    <property type="match status" value="1"/>
</dbReference>
<dbReference type="Proteomes" id="UP001596002">
    <property type="component" value="Unassembled WGS sequence"/>
</dbReference>
<dbReference type="CDD" id="cd00077">
    <property type="entry name" value="HDc"/>
    <property type="match status" value="1"/>
</dbReference>
<dbReference type="SMART" id="SM00471">
    <property type="entry name" value="HDc"/>
    <property type="match status" value="1"/>
</dbReference>
<dbReference type="InterPro" id="IPR006674">
    <property type="entry name" value="HD_domain"/>
</dbReference>
<reference evidence="3" key="1">
    <citation type="journal article" date="2019" name="Int. J. Syst. Evol. Microbiol.">
        <title>The Global Catalogue of Microorganisms (GCM) 10K type strain sequencing project: providing services to taxonomists for standard genome sequencing and annotation.</title>
        <authorList>
            <consortium name="The Broad Institute Genomics Platform"/>
            <consortium name="The Broad Institute Genome Sequencing Center for Infectious Disease"/>
            <person name="Wu L."/>
            <person name="Ma J."/>
        </authorList>
    </citation>
    <scope>NUCLEOTIDE SEQUENCE [LARGE SCALE GENOMIC DNA]</scope>
    <source>
        <strain evidence="3">WYCCWR 12678</strain>
    </source>
</reference>
<dbReference type="Pfam" id="PF01966">
    <property type="entry name" value="HD"/>
    <property type="match status" value="1"/>
</dbReference>
<proteinExistence type="predicted"/>
<dbReference type="SUPFAM" id="SSF109604">
    <property type="entry name" value="HD-domain/PDEase-like"/>
    <property type="match status" value="1"/>
</dbReference>
<evidence type="ECO:0000313" key="2">
    <source>
        <dbReference type="EMBL" id="MFC4766118.1"/>
    </source>
</evidence>
<dbReference type="PROSITE" id="PS51831">
    <property type="entry name" value="HD"/>
    <property type="match status" value="1"/>
</dbReference>
<name>A0ABV9PWV1_9BACL</name>
<sequence>MSVQWFPEEKVLKDPIHDWVYIQDPMIWNLINTKAFQRLRRIKQLGTSYLVFHGAEHSRLTHSLGTYETMRKLLSHFRRNHDWPKEERVSKLALCAALLHDIGHGPFSHAFEGAFQTHHETWTRRILLEDEEINRILSAVDADFPRDVAGVIGKEDSFPLVVRIISSQLDVDRMDYLLRDALHTGVIYGQYELERLIRVMRPFQNDIVIKSSGIHTLEQYILARYFMYTQVYLHHKTIGSDLLLRSVMLRAKTLFHENRLRFHPVELLPFFSREETDILVAEYLRIDEPVMIHAFQRWRDEEDPILSDLASRFLDRRLYASIACDKLSEETLSTLRDMFSTRGLDPEYYLIYQEIATAGFLYKEGIRVLDEQGKLQEIHEMSNLIRSLVPEIKYRLYYPKDKITLDGEFAPIVKKLQSLCSTD</sequence>
<dbReference type="Pfam" id="PF19276">
    <property type="entry name" value="HD_assoc_2"/>
    <property type="match status" value="1"/>
</dbReference>
<gene>
    <name evidence="2" type="ORF">ACFO8Q_01725</name>
</gene>
<protein>
    <submittedName>
        <fullName evidence="2">HD domain-containing protein</fullName>
    </submittedName>
</protein>
<evidence type="ECO:0000313" key="3">
    <source>
        <dbReference type="Proteomes" id="UP001596002"/>
    </source>
</evidence>
<dbReference type="Gene3D" id="1.10.3210.10">
    <property type="entry name" value="Hypothetical protein af1432"/>
    <property type="match status" value="1"/>
</dbReference>
<keyword evidence="3" id="KW-1185">Reference proteome</keyword>
<dbReference type="EMBL" id="JBHSHC010000013">
    <property type="protein sequence ID" value="MFC4766118.1"/>
    <property type="molecule type" value="Genomic_DNA"/>
</dbReference>
<evidence type="ECO:0000259" key="1">
    <source>
        <dbReference type="PROSITE" id="PS51831"/>
    </source>
</evidence>
<comment type="caution">
    <text evidence="2">The sequence shown here is derived from an EMBL/GenBank/DDBJ whole genome shotgun (WGS) entry which is preliminary data.</text>
</comment>
<dbReference type="InterPro" id="IPR003607">
    <property type="entry name" value="HD/PDEase_dom"/>
</dbReference>
<feature type="domain" description="HD" evidence="1">
    <location>
        <begin position="59"/>
        <end position="177"/>
    </location>
</feature>